<evidence type="ECO:0000256" key="3">
    <source>
        <dbReference type="ARBA" id="ARBA00023163"/>
    </source>
</evidence>
<dbReference type="AlphaFoldDB" id="A0A1C4FBD1"/>
<dbReference type="RefSeq" id="WP_089714092.1">
    <property type="nucleotide sequence ID" value="NZ_FMAR01000013.1"/>
</dbReference>
<reference evidence="5 6" key="1">
    <citation type="submission" date="2016-08" db="EMBL/GenBank/DDBJ databases">
        <authorList>
            <person name="Seilhamer J.J."/>
        </authorList>
    </citation>
    <scope>NUCLEOTIDE SEQUENCE [LARGE SCALE GENOMIC DNA]</scope>
    <source>
        <strain evidence="5 6">A37T2</strain>
    </source>
</reference>
<name>A0A1C4FBD1_9BACT</name>
<evidence type="ECO:0000313" key="6">
    <source>
        <dbReference type="Proteomes" id="UP000242818"/>
    </source>
</evidence>
<accession>A0A1C4FBD1</accession>
<organism evidence="5 6">
    <name type="scientific">Chitinophaga costaii</name>
    <dbReference type="NCBI Taxonomy" id="1335309"/>
    <lineage>
        <taxon>Bacteria</taxon>
        <taxon>Pseudomonadati</taxon>
        <taxon>Bacteroidota</taxon>
        <taxon>Chitinophagia</taxon>
        <taxon>Chitinophagales</taxon>
        <taxon>Chitinophagaceae</taxon>
        <taxon>Chitinophaga</taxon>
    </lineage>
</organism>
<dbReference type="SUPFAM" id="SSF46785">
    <property type="entry name" value="Winged helix' DNA-binding domain"/>
    <property type="match status" value="1"/>
</dbReference>
<dbReference type="OrthoDB" id="9797599at2"/>
<dbReference type="STRING" id="1335309.GA0116948_11340"/>
<evidence type="ECO:0000256" key="1">
    <source>
        <dbReference type="ARBA" id="ARBA00023015"/>
    </source>
</evidence>
<dbReference type="Proteomes" id="UP000242818">
    <property type="component" value="Unassembled WGS sequence"/>
</dbReference>
<dbReference type="Gene3D" id="1.10.10.10">
    <property type="entry name" value="Winged helix-like DNA-binding domain superfamily/Winged helix DNA-binding domain"/>
    <property type="match status" value="1"/>
</dbReference>
<dbReference type="PANTHER" id="PTHR33204:SF18">
    <property type="entry name" value="TRANSCRIPTIONAL REGULATORY PROTEIN"/>
    <property type="match status" value="1"/>
</dbReference>
<dbReference type="PANTHER" id="PTHR33204">
    <property type="entry name" value="TRANSCRIPTIONAL REGULATOR, MARR FAMILY"/>
    <property type="match status" value="1"/>
</dbReference>
<evidence type="ECO:0000313" key="5">
    <source>
        <dbReference type="EMBL" id="SCC53327.1"/>
    </source>
</evidence>
<gene>
    <name evidence="5" type="ORF">GA0116948_11340</name>
</gene>
<keyword evidence="3" id="KW-0804">Transcription</keyword>
<dbReference type="InterPro" id="IPR036388">
    <property type="entry name" value="WH-like_DNA-bd_sf"/>
</dbReference>
<evidence type="ECO:0000259" key="4">
    <source>
        <dbReference type="PROSITE" id="PS51118"/>
    </source>
</evidence>
<dbReference type="GO" id="GO:0003677">
    <property type="term" value="F:DNA binding"/>
    <property type="evidence" value="ECO:0007669"/>
    <property type="project" value="UniProtKB-KW"/>
</dbReference>
<keyword evidence="6" id="KW-1185">Reference proteome</keyword>
<protein>
    <submittedName>
        <fullName evidence="5">Transcriptional regulator, HxlR family</fullName>
    </submittedName>
</protein>
<dbReference type="Pfam" id="PF01638">
    <property type="entry name" value="HxlR"/>
    <property type="match status" value="1"/>
</dbReference>
<keyword evidence="2" id="KW-0238">DNA-binding</keyword>
<keyword evidence="1" id="KW-0805">Transcription regulation</keyword>
<evidence type="ECO:0000256" key="2">
    <source>
        <dbReference type="ARBA" id="ARBA00023125"/>
    </source>
</evidence>
<sequence>MATRKTNSSNYLNQEFLEGRCALNELIYLLSKRWITDVLFTIEGGNDRFSSIKESLEHITDHILSDRLKLLEKNGLISKHQHAGVPAKVTYALTEKGNELSSMLDNLCTFSSEIFERDECIIGVE</sequence>
<dbReference type="EMBL" id="FMAR01000013">
    <property type="protein sequence ID" value="SCC53327.1"/>
    <property type="molecule type" value="Genomic_DNA"/>
</dbReference>
<proteinExistence type="predicted"/>
<dbReference type="InterPro" id="IPR036390">
    <property type="entry name" value="WH_DNA-bd_sf"/>
</dbReference>
<dbReference type="PROSITE" id="PS51118">
    <property type="entry name" value="HTH_HXLR"/>
    <property type="match status" value="1"/>
</dbReference>
<feature type="domain" description="HTH hxlR-type" evidence="4">
    <location>
        <begin position="21"/>
        <end position="119"/>
    </location>
</feature>
<dbReference type="InterPro" id="IPR002577">
    <property type="entry name" value="HTH_HxlR"/>
</dbReference>